<dbReference type="AlphaFoldDB" id="A0A166JR09"/>
<evidence type="ECO:0000313" key="2">
    <source>
        <dbReference type="EMBL" id="KZL50028.1"/>
    </source>
</evidence>
<dbReference type="Proteomes" id="UP000076555">
    <property type="component" value="Unassembled WGS sequence"/>
</dbReference>
<dbReference type="InterPro" id="IPR012674">
    <property type="entry name" value="Calycin"/>
</dbReference>
<dbReference type="EMBL" id="LWAJ01000116">
    <property type="protein sequence ID" value="KZL50028.1"/>
    <property type="molecule type" value="Genomic_DNA"/>
</dbReference>
<organism evidence="2 3">
    <name type="scientific">Nodularia spumigena CENA596</name>
    <dbReference type="NCBI Taxonomy" id="1819295"/>
    <lineage>
        <taxon>Bacteria</taxon>
        <taxon>Bacillati</taxon>
        <taxon>Cyanobacteriota</taxon>
        <taxon>Cyanophyceae</taxon>
        <taxon>Nostocales</taxon>
        <taxon>Nodulariaceae</taxon>
        <taxon>Nodularia</taxon>
    </lineage>
</organism>
<dbReference type="RefSeq" id="WP_063872589.1">
    <property type="nucleotide sequence ID" value="NZ_CAWMRI010000116.1"/>
</dbReference>
<accession>A0A166JR09</accession>
<proteinExistence type="predicted"/>
<reference evidence="2 3" key="1">
    <citation type="submission" date="2016-04" db="EMBL/GenBank/DDBJ databases">
        <title>Draft Genome Assembly of the Bloom-forming Cyanobacterium Nodularia spumigena Strain CENA596 in Shrimp Production Ponds.</title>
        <authorList>
            <person name="Popin R.V."/>
            <person name="Rigonato J."/>
            <person name="Abreu V.A."/>
            <person name="Andreote A.P."/>
            <person name="Silveira S.B."/>
            <person name="Odebrecht C."/>
            <person name="Fiore M.F."/>
        </authorList>
    </citation>
    <scope>NUCLEOTIDE SEQUENCE [LARGE SCALE GENOMIC DNA]</scope>
    <source>
        <strain evidence="2 3">CENA596</strain>
    </source>
</reference>
<evidence type="ECO:0000313" key="3">
    <source>
        <dbReference type="Proteomes" id="UP000076555"/>
    </source>
</evidence>
<dbReference type="SUPFAM" id="SSF50814">
    <property type="entry name" value="Lipocalins"/>
    <property type="match status" value="1"/>
</dbReference>
<dbReference type="Pfam" id="PF12204">
    <property type="entry name" value="DUF3598_N"/>
    <property type="match status" value="1"/>
</dbReference>
<comment type="caution">
    <text evidence="2">The sequence shown here is derived from an EMBL/GenBank/DDBJ whole genome shotgun (WGS) entry which is preliminary data.</text>
</comment>
<evidence type="ECO:0000259" key="1">
    <source>
        <dbReference type="Pfam" id="PF12204"/>
    </source>
</evidence>
<sequence>MSIIKVEMPVMARHEGEWSGAYTLVDTEGKILDKYTSHLSCKFIENPPFSYYQINRYQWTDGRQEEHHFPGIYRDQKVWFDTERLDGNAWEVDDATIMFRFAFKGTPDAYLYETIFLSPCNNFRFRTWHWFKNHQVYQRTLVQEQRI</sequence>
<dbReference type="Gene3D" id="2.40.128.20">
    <property type="match status" value="1"/>
</dbReference>
<name>A0A166JR09_NODSP</name>
<dbReference type="OrthoDB" id="457594at2"/>
<protein>
    <recommendedName>
        <fullName evidence="1">DUF3598 domain-containing protein</fullName>
    </recommendedName>
</protein>
<feature type="domain" description="DUF3598" evidence="1">
    <location>
        <begin position="13"/>
        <end position="146"/>
    </location>
</feature>
<dbReference type="InterPro" id="IPR022017">
    <property type="entry name" value="BFA1-like_DUF3598"/>
</dbReference>
<gene>
    <name evidence="2" type="ORF">A2T98_09620</name>
</gene>